<organism evidence="3 4">
    <name type="scientific">Candidatus Pullibacteroides excrementavium</name>
    <dbReference type="NCBI Taxonomy" id="2840905"/>
    <lineage>
        <taxon>Bacteria</taxon>
        <taxon>Pseudomonadati</taxon>
        <taxon>Bacteroidota</taxon>
        <taxon>Bacteroidia</taxon>
        <taxon>Bacteroidales</taxon>
        <taxon>Candidatus Pullibacteroides</taxon>
    </lineage>
</organism>
<dbReference type="SUPFAM" id="SSF89392">
    <property type="entry name" value="Prokaryotic lipoproteins and lipoprotein localization factors"/>
    <property type="match status" value="1"/>
</dbReference>
<accession>A0A9D9DUS1</accession>
<dbReference type="AlphaFoldDB" id="A0A9D9DUS1"/>
<reference evidence="3" key="2">
    <citation type="journal article" date="2021" name="PeerJ">
        <title>Extensive microbial diversity within the chicken gut microbiome revealed by metagenomics and culture.</title>
        <authorList>
            <person name="Gilroy R."/>
            <person name="Ravi A."/>
            <person name="Getino M."/>
            <person name="Pursley I."/>
            <person name="Horton D.L."/>
            <person name="Alikhan N.F."/>
            <person name="Baker D."/>
            <person name="Gharbi K."/>
            <person name="Hall N."/>
            <person name="Watson M."/>
            <person name="Adriaenssens E.M."/>
            <person name="Foster-Nyarko E."/>
            <person name="Jarju S."/>
            <person name="Secka A."/>
            <person name="Antonio M."/>
            <person name="Oren A."/>
            <person name="Chaudhuri R.R."/>
            <person name="La Ragione R."/>
            <person name="Hildebrand F."/>
            <person name="Pallen M.J."/>
        </authorList>
    </citation>
    <scope>NUCLEOTIDE SEQUENCE</scope>
    <source>
        <strain evidence="3">2889</strain>
    </source>
</reference>
<evidence type="ECO:0000313" key="4">
    <source>
        <dbReference type="Proteomes" id="UP000823612"/>
    </source>
</evidence>
<keyword evidence="1 2" id="KW-0732">Signal</keyword>
<name>A0A9D9DUS1_9BACT</name>
<feature type="signal peptide" evidence="2">
    <location>
        <begin position="1"/>
        <end position="22"/>
    </location>
</feature>
<comment type="caution">
    <text evidence="3">The sequence shown here is derived from an EMBL/GenBank/DDBJ whole genome shotgun (WGS) entry which is preliminary data.</text>
</comment>
<dbReference type="InterPro" id="IPR029046">
    <property type="entry name" value="LolA/LolB/LppX"/>
</dbReference>
<evidence type="ECO:0008006" key="5">
    <source>
        <dbReference type="Google" id="ProtNLM"/>
    </source>
</evidence>
<proteinExistence type="predicted"/>
<evidence type="ECO:0000313" key="3">
    <source>
        <dbReference type="EMBL" id="MBO8433350.1"/>
    </source>
</evidence>
<dbReference type="Gene3D" id="2.50.20.10">
    <property type="entry name" value="Lipoprotein localisation LolA/LolB/LppX"/>
    <property type="match status" value="1"/>
</dbReference>
<protein>
    <recommendedName>
        <fullName evidence="5">Outer membrane lipoprotein carrier protein LolA</fullName>
    </recommendedName>
</protein>
<dbReference type="EMBL" id="JADIMZ010000129">
    <property type="protein sequence ID" value="MBO8433350.1"/>
    <property type="molecule type" value="Genomic_DNA"/>
</dbReference>
<sequence>MKRMLWILLAGLLSLNAIEAQEAPLNSVKTERGANDPMAHQYLSKTRKWMNASKALEAYFMVCMGQDERSAFLNCQPGSILLSGEKYRLLMGGEEYYCDAKNIWTYSQSTQEASVYPYDKSQANLNPFLLIRNYEKYYRAKYIRQESIEGSMRNIIDLIPLEASEFLKIRIFLNESDNRIFRISMYLPQSQLYIYSVTKYIDEPQINENTFVFDQSKHPDVMLIDMR</sequence>
<dbReference type="Proteomes" id="UP000823612">
    <property type="component" value="Unassembled WGS sequence"/>
</dbReference>
<evidence type="ECO:0000256" key="2">
    <source>
        <dbReference type="SAM" id="SignalP"/>
    </source>
</evidence>
<gene>
    <name evidence="3" type="ORF">IAB08_08690</name>
</gene>
<evidence type="ECO:0000256" key="1">
    <source>
        <dbReference type="ARBA" id="ARBA00022729"/>
    </source>
</evidence>
<feature type="chain" id="PRO_5038824560" description="Outer membrane lipoprotein carrier protein LolA" evidence="2">
    <location>
        <begin position="23"/>
        <end position="227"/>
    </location>
</feature>
<reference evidence="3" key="1">
    <citation type="submission" date="2020-10" db="EMBL/GenBank/DDBJ databases">
        <authorList>
            <person name="Gilroy R."/>
        </authorList>
    </citation>
    <scope>NUCLEOTIDE SEQUENCE</scope>
    <source>
        <strain evidence="3">2889</strain>
    </source>
</reference>